<evidence type="ECO:0000256" key="5">
    <source>
        <dbReference type="ARBA" id="ARBA00022759"/>
    </source>
</evidence>
<dbReference type="GO" id="GO:0003964">
    <property type="term" value="F:RNA-directed DNA polymerase activity"/>
    <property type="evidence" value="ECO:0007669"/>
    <property type="project" value="UniProtKB-KW"/>
</dbReference>
<comment type="caution">
    <text evidence="17">The sequence shown here is derived from an EMBL/GenBank/DDBJ whole genome shotgun (WGS) entry which is preliminary data.</text>
</comment>
<evidence type="ECO:0000256" key="3">
    <source>
        <dbReference type="ARBA" id="ARBA00022722"/>
    </source>
</evidence>
<keyword evidence="6" id="KW-0378">Hydrolase</keyword>
<dbReference type="PROSITE" id="PS50994">
    <property type="entry name" value="INTEGRASE"/>
    <property type="match status" value="1"/>
</dbReference>
<dbReference type="VEuPathDB" id="FungiDB:VP01_4295g2"/>
<name>A0A0L6UQ62_9BASI</name>
<evidence type="ECO:0000256" key="15">
    <source>
        <dbReference type="SAM" id="MobiDB-lite"/>
    </source>
</evidence>
<evidence type="ECO:0000256" key="6">
    <source>
        <dbReference type="ARBA" id="ARBA00022801"/>
    </source>
</evidence>
<proteinExistence type="predicted"/>
<keyword evidence="11" id="KW-0808">Transferase</keyword>
<evidence type="ECO:0000256" key="10">
    <source>
        <dbReference type="ARBA" id="ARBA00022918"/>
    </source>
</evidence>
<dbReference type="GO" id="GO:0016787">
    <property type="term" value="F:hydrolase activity"/>
    <property type="evidence" value="ECO:0007669"/>
    <property type="project" value="UniProtKB-KW"/>
</dbReference>
<dbReference type="PANTHER" id="PTHR42648">
    <property type="entry name" value="TRANSPOSASE, PUTATIVE-RELATED"/>
    <property type="match status" value="1"/>
</dbReference>
<evidence type="ECO:0000256" key="14">
    <source>
        <dbReference type="ARBA" id="ARBA00049244"/>
    </source>
</evidence>
<evidence type="ECO:0000256" key="9">
    <source>
        <dbReference type="ARBA" id="ARBA00022908"/>
    </source>
</evidence>
<keyword evidence="7" id="KW-0460">Magnesium</keyword>
<dbReference type="InterPro" id="IPR039537">
    <property type="entry name" value="Retrotran_Ty1/copia-like"/>
</dbReference>
<dbReference type="GO" id="GO:0015074">
    <property type="term" value="P:DNA integration"/>
    <property type="evidence" value="ECO:0007669"/>
    <property type="project" value="UniProtKB-KW"/>
</dbReference>
<keyword evidence="10" id="KW-0695">RNA-directed DNA polymerase</keyword>
<evidence type="ECO:0000259" key="16">
    <source>
        <dbReference type="PROSITE" id="PS50994"/>
    </source>
</evidence>
<dbReference type="PANTHER" id="PTHR42648:SF11">
    <property type="entry name" value="TRANSPOSON TY4-P GAG-POL POLYPROTEIN"/>
    <property type="match status" value="1"/>
</dbReference>
<evidence type="ECO:0000256" key="7">
    <source>
        <dbReference type="ARBA" id="ARBA00022842"/>
    </source>
</evidence>
<feature type="region of interest" description="Disordered" evidence="15">
    <location>
        <begin position="192"/>
        <end position="248"/>
    </location>
</feature>
<organism evidence="17 18">
    <name type="scientific">Puccinia sorghi</name>
    <dbReference type="NCBI Taxonomy" id="27349"/>
    <lineage>
        <taxon>Eukaryota</taxon>
        <taxon>Fungi</taxon>
        <taxon>Dikarya</taxon>
        <taxon>Basidiomycota</taxon>
        <taxon>Pucciniomycotina</taxon>
        <taxon>Pucciniomycetes</taxon>
        <taxon>Pucciniales</taxon>
        <taxon>Pucciniaceae</taxon>
        <taxon>Puccinia</taxon>
    </lineage>
</organism>
<dbReference type="GO" id="GO:0032196">
    <property type="term" value="P:transposition"/>
    <property type="evidence" value="ECO:0007669"/>
    <property type="project" value="UniProtKB-KW"/>
</dbReference>
<dbReference type="Proteomes" id="UP000037035">
    <property type="component" value="Unassembled WGS sequence"/>
</dbReference>
<dbReference type="OrthoDB" id="5039078at2759"/>
<dbReference type="STRING" id="27349.A0A0L6UQ62"/>
<dbReference type="Gene3D" id="3.30.420.10">
    <property type="entry name" value="Ribonuclease H-like superfamily/Ribonuclease H"/>
    <property type="match status" value="1"/>
</dbReference>
<evidence type="ECO:0000256" key="8">
    <source>
        <dbReference type="ARBA" id="ARBA00022884"/>
    </source>
</evidence>
<dbReference type="InterPro" id="IPR012337">
    <property type="entry name" value="RNaseH-like_sf"/>
</dbReference>
<dbReference type="GO" id="GO:0003887">
    <property type="term" value="F:DNA-directed DNA polymerase activity"/>
    <property type="evidence" value="ECO:0007669"/>
    <property type="project" value="UniProtKB-KW"/>
</dbReference>
<dbReference type="GO" id="GO:0006310">
    <property type="term" value="P:DNA recombination"/>
    <property type="evidence" value="ECO:0007669"/>
    <property type="project" value="UniProtKB-KW"/>
</dbReference>
<keyword evidence="12" id="KW-0233">DNA recombination</keyword>
<evidence type="ECO:0000313" key="18">
    <source>
        <dbReference type="Proteomes" id="UP000037035"/>
    </source>
</evidence>
<feature type="compositionally biased region" description="Acidic residues" evidence="15">
    <location>
        <begin position="205"/>
        <end position="225"/>
    </location>
</feature>
<keyword evidence="1" id="KW-0815">Transposition</keyword>
<dbReference type="GO" id="GO:0046872">
    <property type="term" value="F:metal ion binding"/>
    <property type="evidence" value="ECO:0007669"/>
    <property type="project" value="UniProtKB-KW"/>
</dbReference>
<dbReference type="InterPro" id="IPR036397">
    <property type="entry name" value="RNaseH_sf"/>
</dbReference>
<feature type="domain" description="Integrase catalytic" evidence="16">
    <location>
        <begin position="1"/>
        <end position="110"/>
    </location>
</feature>
<evidence type="ECO:0000256" key="4">
    <source>
        <dbReference type="ARBA" id="ARBA00022723"/>
    </source>
</evidence>
<keyword evidence="5" id="KW-0255">Endonuclease</keyword>
<keyword evidence="18" id="KW-1185">Reference proteome</keyword>
<comment type="catalytic activity">
    <reaction evidence="13">
        <text>DNA(n) + a 2'-deoxyribonucleoside 5'-triphosphate = DNA(n+1) + diphosphate</text>
        <dbReference type="Rhea" id="RHEA:22508"/>
        <dbReference type="Rhea" id="RHEA-COMP:17339"/>
        <dbReference type="Rhea" id="RHEA-COMP:17340"/>
        <dbReference type="ChEBI" id="CHEBI:33019"/>
        <dbReference type="ChEBI" id="CHEBI:61560"/>
        <dbReference type="ChEBI" id="CHEBI:173112"/>
        <dbReference type="EC" id="2.7.7.49"/>
    </reaction>
</comment>
<keyword evidence="2" id="KW-0548">Nucleotidyltransferase</keyword>
<evidence type="ECO:0000256" key="11">
    <source>
        <dbReference type="ARBA" id="ARBA00022932"/>
    </source>
</evidence>
<keyword evidence="11" id="KW-0239">DNA-directed DNA polymerase</keyword>
<keyword evidence="9" id="KW-0229">DNA integration</keyword>
<feature type="compositionally biased region" description="Basic and acidic residues" evidence="15">
    <location>
        <begin position="192"/>
        <end position="204"/>
    </location>
</feature>
<keyword evidence="3" id="KW-0540">Nuclease</keyword>
<gene>
    <name evidence="17" type="ORF">VP01_4295g2</name>
</gene>
<evidence type="ECO:0000313" key="17">
    <source>
        <dbReference type="EMBL" id="KNZ50679.1"/>
    </source>
</evidence>
<keyword evidence="4" id="KW-0479">Metal-binding</keyword>
<dbReference type="GO" id="GO:0005634">
    <property type="term" value="C:nucleus"/>
    <property type="evidence" value="ECO:0007669"/>
    <property type="project" value="UniProtKB-ARBA"/>
</dbReference>
<evidence type="ECO:0000256" key="12">
    <source>
        <dbReference type="ARBA" id="ARBA00023172"/>
    </source>
</evidence>
<keyword evidence="8" id="KW-0694">RNA-binding</keyword>
<dbReference type="AlphaFoldDB" id="A0A0L6UQ62"/>
<comment type="catalytic activity">
    <reaction evidence="14">
        <text>DNA(n) + a 2'-deoxyribonucleoside 5'-triphosphate = DNA(n+1) + diphosphate</text>
        <dbReference type="Rhea" id="RHEA:22508"/>
        <dbReference type="Rhea" id="RHEA-COMP:17339"/>
        <dbReference type="Rhea" id="RHEA-COMP:17340"/>
        <dbReference type="ChEBI" id="CHEBI:33019"/>
        <dbReference type="ChEBI" id="CHEBI:61560"/>
        <dbReference type="ChEBI" id="CHEBI:173112"/>
        <dbReference type="EC" id="2.7.7.7"/>
    </reaction>
</comment>
<sequence>MEFGMVAQDSARPYPSRPNQTTEFVNASLEDYCQKNVTRKCYYNAYTLQQNGLAERFNRTILELLCTILYDSGLRQSLWNEVLSACMLTLNQIPTHKSNKSPYEMFKGQAIPLNFFQPIGNLVVVYSHQKKAKLDPRGELGCLIGFDAKLKCYKILLNDGKLLDTKKVDFLNFDSSSTPTVKHNELFLEEPPKKTSWKETKIPAEEDEEPTSFETADEESEDDSLEVANTLVPTASNPDPKSFRGAVSGKNSEGWLKAIEAELNTIENHEVWVDHSSN</sequence>
<dbReference type="SUPFAM" id="SSF53098">
    <property type="entry name" value="Ribonuclease H-like"/>
    <property type="match status" value="1"/>
</dbReference>
<evidence type="ECO:0000256" key="13">
    <source>
        <dbReference type="ARBA" id="ARBA00048173"/>
    </source>
</evidence>
<accession>A0A0L6UQ62</accession>
<dbReference type="EMBL" id="LAVV01009385">
    <property type="protein sequence ID" value="KNZ50679.1"/>
    <property type="molecule type" value="Genomic_DNA"/>
</dbReference>
<dbReference type="GO" id="GO:0003723">
    <property type="term" value="F:RNA binding"/>
    <property type="evidence" value="ECO:0007669"/>
    <property type="project" value="UniProtKB-KW"/>
</dbReference>
<evidence type="ECO:0000256" key="1">
    <source>
        <dbReference type="ARBA" id="ARBA00022578"/>
    </source>
</evidence>
<evidence type="ECO:0000256" key="2">
    <source>
        <dbReference type="ARBA" id="ARBA00022695"/>
    </source>
</evidence>
<dbReference type="GO" id="GO:0004519">
    <property type="term" value="F:endonuclease activity"/>
    <property type="evidence" value="ECO:0007669"/>
    <property type="project" value="UniProtKB-KW"/>
</dbReference>
<reference evidence="17 18" key="1">
    <citation type="submission" date="2015-08" db="EMBL/GenBank/DDBJ databases">
        <title>Next Generation Sequencing and Analysis of the Genome of Puccinia sorghi L Schw, the Causal Agent of Maize Common Rust.</title>
        <authorList>
            <person name="Rochi L."/>
            <person name="Burguener G."/>
            <person name="Darino M."/>
            <person name="Turjanski A."/>
            <person name="Kreff E."/>
            <person name="Dieguez M.J."/>
            <person name="Sacco F."/>
        </authorList>
    </citation>
    <scope>NUCLEOTIDE SEQUENCE [LARGE SCALE GENOMIC DNA]</scope>
    <source>
        <strain evidence="17 18">RO10H11247</strain>
    </source>
</reference>
<protein>
    <recommendedName>
        <fullName evidence="16">Integrase catalytic domain-containing protein</fullName>
    </recommendedName>
</protein>
<dbReference type="InterPro" id="IPR001584">
    <property type="entry name" value="Integrase_cat-core"/>
</dbReference>